<evidence type="ECO:0000313" key="2">
    <source>
        <dbReference type="Proteomes" id="UP000001075"/>
    </source>
</evidence>
<reference evidence="2" key="1">
    <citation type="journal article" date="2011" name="Nat. Biotechnol.">
        <title>The genomic sequence of the Chinese hamster ovary (CHO)-K1 cell line.</title>
        <authorList>
            <person name="Xu X."/>
            <person name="Nagarajan H."/>
            <person name="Lewis N.E."/>
            <person name="Pan S."/>
            <person name="Cai Z."/>
            <person name="Liu X."/>
            <person name="Chen W."/>
            <person name="Xie M."/>
            <person name="Wang W."/>
            <person name="Hammond S."/>
            <person name="Andersen M.R."/>
            <person name="Neff N."/>
            <person name="Passarelli B."/>
            <person name="Koh W."/>
            <person name="Fan H.C."/>
            <person name="Wang J."/>
            <person name="Gui Y."/>
            <person name="Lee K.H."/>
            <person name="Betenbaugh M.J."/>
            <person name="Quake S.R."/>
            <person name="Famili I."/>
            <person name="Palsson B.O."/>
            <person name="Wang J."/>
        </authorList>
    </citation>
    <scope>NUCLEOTIDE SEQUENCE [LARGE SCALE GENOMIC DNA]</scope>
    <source>
        <strain evidence="2">CHO K1 cell line</strain>
    </source>
</reference>
<evidence type="ECO:0000313" key="1">
    <source>
        <dbReference type="EMBL" id="EGW09190.1"/>
    </source>
</evidence>
<dbReference type="EMBL" id="JH000849">
    <property type="protein sequence ID" value="EGW09190.1"/>
    <property type="molecule type" value="Genomic_DNA"/>
</dbReference>
<organism evidence="1 2">
    <name type="scientific">Cricetulus griseus</name>
    <name type="common">Chinese hamster</name>
    <name type="synonym">Cricetulus barabensis griseus</name>
    <dbReference type="NCBI Taxonomy" id="10029"/>
    <lineage>
        <taxon>Eukaryota</taxon>
        <taxon>Metazoa</taxon>
        <taxon>Chordata</taxon>
        <taxon>Craniata</taxon>
        <taxon>Vertebrata</taxon>
        <taxon>Euteleostomi</taxon>
        <taxon>Mammalia</taxon>
        <taxon>Eutheria</taxon>
        <taxon>Euarchontoglires</taxon>
        <taxon>Glires</taxon>
        <taxon>Rodentia</taxon>
        <taxon>Myomorpha</taxon>
        <taxon>Muroidea</taxon>
        <taxon>Cricetidae</taxon>
        <taxon>Cricetinae</taxon>
        <taxon>Cricetulus</taxon>
    </lineage>
</organism>
<sequence>MSHYVQWDMSALKACHSETQSHSVKSGLERSTISDNALGWKQPCPAYCSYAQAHPSI</sequence>
<gene>
    <name evidence="1" type="ORF">I79_015532</name>
</gene>
<dbReference type="InParanoid" id="G3HX17"/>
<dbReference type="Proteomes" id="UP000001075">
    <property type="component" value="Unassembled WGS sequence"/>
</dbReference>
<proteinExistence type="predicted"/>
<name>G3HX17_CRIGR</name>
<dbReference type="AlphaFoldDB" id="G3HX17"/>
<accession>G3HX17</accession>
<protein>
    <submittedName>
        <fullName evidence="1">Uncharacterized protein</fullName>
    </submittedName>
</protein>